<accession>A0A7X4H7W4</accession>
<keyword evidence="2" id="KW-1185">Reference proteome</keyword>
<sequence length="217" mass="23779">MNTADNVLFLLKTRGPQTAQKLAELLDLTSMGARRQLESAQEKGLVAFEDVADKVGRPSRRWHLTEAGHARFPDRHADLTLQMIQQVRSLFGEEGMDKLIAAREKESEAVYRAALDAVAPPTPADALAGRVEALARARDAEGYMAETEVQQDGSLLLIENHCPICAAATSCQGFCRSELQVFQRVLGDACQVERAEHLLSGARRCVYVIRPVLGHGS</sequence>
<proteinExistence type="predicted"/>
<gene>
    <name evidence="1" type="ORF">GTP77_03180</name>
</gene>
<evidence type="ECO:0000313" key="2">
    <source>
        <dbReference type="Proteomes" id="UP000450676"/>
    </source>
</evidence>
<protein>
    <submittedName>
        <fullName evidence="1">MarR family transcriptional regulator</fullName>
    </submittedName>
</protein>
<evidence type="ECO:0000313" key="1">
    <source>
        <dbReference type="EMBL" id="MYN06333.1"/>
    </source>
</evidence>
<organism evidence="1 2">
    <name type="scientific">Pseudoduganella aquatica</name>
    <dbReference type="NCBI Taxonomy" id="2660641"/>
    <lineage>
        <taxon>Bacteria</taxon>
        <taxon>Pseudomonadati</taxon>
        <taxon>Pseudomonadota</taxon>
        <taxon>Betaproteobacteria</taxon>
        <taxon>Burkholderiales</taxon>
        <taxon>Oxalobacteraceae</taxon>
        <taxon>Telluria group</taxon>
        <taxon>Pseudoduganella</taxon>
    </lineage>
</organism>
<dbReference type="InterPro" id="IPR036388">
    <property type="entry name" value="WH-like_DNA-bd_sf"/>
</dbReference>
<name>A0A7X4H7W4_9BURK</name>
<dbReference type="Gene3D" id="1.10.10.10">
    <property type="entry name" value="Winged helix-like DNA-binding domain superfamily/Winged helix DNA-binding domain"/>
    <property type="match status" value="1"/>
</dbReference>
<dbReference type="AlphaFoldDB" id="A0A7X4H7W4"/>
<reference evidence="1 2" key="1">
    <citation type="submission" date="2019-12" db="EMBL/GenBank/DDBJ databases">
        <title>Novel species isolated from a subtropical stream in China.</title>
        <authorList>
            <person name="Lu H."/>
        </authorList>
    </citation>
    <scope>NUCLEOTIDE SEQUENCE [LARGE SCALE GENOMIC DNA]</scope>
    <source>
        <strain evidence="1 2">FT127W</strain>
    </source>
</reference>
<dbReference type="Proteomes" id="UP000450676">
    <property type="component" value="Unassembled WGS sequence"/>
</dbReference>
<dbReference type="EMBL" id="WWCU01000002">
    <property type="protein sequence ID" value="MYN06333.1"/>
    <property type="molecule type" value="Genomic_DNA"/>
</dbReference>
<dbReference type="RefSeq" id="WP_161070707.1">
    <property type="nucleotide sequence ID" value="NZ_WWCU01000002.1"/>
</dbReference>
<dbReference type="SUPFAM" id="SSF46785">
    <property type="entry name" value="Winged helix' DNA-binding domain"/>
    <property type="match status" value="1"/>
</dbReference>
<comment type="caution">
    <text evidence="1">The sequence shown here is derived from an EMBL/GenBank/DDBJ whole genome shotgun (WGS) entry which is preliminary data.</text>
</comment>
<dbReference type="InterPro" id="IPR036390">
    <property type="entry name" value="WH_DNA-bd_sf"/>
</dbReference>